<sequence length="136" mass="15419">MTRAKAIPDTVTVHIPFRFVKRGGRKEMQLPDGAASQCKMDNTLVKALARGFRWKRMLESGEFASISEVARSEGIAFTYMARVLRLSLLSPEVVDAIMSGQHHSHISLAKLMDPFPLNWAEQETFWLSERQNPESE</sequence>
<dbReference type="AlphaFoldDB" id="A0A3B0MIL1"/>
<keyword evidence="2" id="KW-1185">Reference proteome</keyword>
<dbReference type="RefSeq" id="WP_121096464.1">
    <property type="nucleotide sequence ID" value="NZ_UIHC01000049.1"/>
</dbReference>
<evidence type="ECO:0008006" key="3">
    <source>
        <dbReference type="Google" id="ProtNLM"/>
    </source>
</evidence>
<dbReference type="EMBL" id="UIHC01000049">
    <property type="protein sequence ID" value="SUZ33408.1"/>
    <property type="molecule type" value="Genomic_DNA"/>
</dbReference>
<accession>A0A3B0MIL1</accession>
<proteinExistence type="predicted"/>
<protein>
    <recommendedName>
        <fullName evidence="3">Bacteriophage-related protein</fullName>
    </recommendedName>
</protein>
<organism evidence="1 2">
    <name type="scientific">Roseinatronobacter ekhonensis</name>
    <dbReference type="NCBI Taxonomy" id="254356"/>
    <lineage>
        <taxon>Bacteria</taxon>
        <taxon>Pseudomonadati</taxon>
        <taxon>Pseudomonadota</taxon>
        <taxon>Alphaproteobacteria</taxon>
        <taxon>Rhodobacterales</taxon>
        <taxon>Paracoccaceae</taxon>
        <taxon>Roseinatronobacter</taxon>
    </lineage>
</organism>
<evidence type="ECO:0000313" key="2">
    <source>
        <dbReference type="Proteomes" id="UP000272908"/>
    </source>
</evidence>
<name>A0A3B0MIL1_9RHOB</name>
<gene>
    <name evidence="1" type="ORF">ROE7235_03178</name>
</gene>
<dbReference type="SUPFAM" id="SSF109709">
    <property type="entry name" value="KorB DNA-binding domain-like"/>
    <property type="match status" value="1"/>
</dbReference>
<dbReference type="Proteomes" id="UP000272908">
    <property type="component" value="Unassembled WGS sequence"/>
</dbReference>
<reference evidence="2" key="1">
    <citation type="submission" date="2018-08" db="EMBL/GenBank/DDBJ databases">
        <authorList>
            <person name="Rodrigo-Torres L."/>
            <person name="Arahal R. D."/>
            <person name="Lucena T."/>
        </authorList>
    </citation>
    <scope>NUCLEOTIDE SEQUENCE [LARGE SCALE GENOMIC DNA]</scope>
    <source>
        <strain evidence="2">CECT 7235</strain>
    </source>
</reference>
<dbReference type="OrthoDB" id="1550462at2"/>
<evidence type="ECO:0000313" key="1">
    <source>
        <dbReference type="EMBL" id="SUZ33408.1"/>
    </source>
</evidence>